<proteinExistence type="predicted"/>
<accession>A0A0B7BW06</accession>
<dbReference type="EMBL" id="HACG01050237">
    <property type="protein sequence ID" value="CEK97102.1"/>
    <property type="molecule type" value="Transcribed_RNA"/>
</dbReference>
<evidence type="ECO:0000313" key="1">
    <source>
        <dbReference type="EMBL" id="CEK97102.1"/>
    </source>
</evidence>
<protein>
    <submittedName>
        <fullName evidence="1">Uncharacterized protein</fullName>
    </submittedName>
</protein>
<feature type="non-terminal residue" evidence="1">
    <location>
        <position position="82"/>
    </location>
</feature>
<organism evidence="1">
    <name type="scientific">Arion vulgaris</name>
    <dbReference type="NCBI Taxonomy" id="1028688"/>
    <lineage>
        <taxon>Eukaryota</taxon>
        <taxon>Metazoa</taxon>
        <taxon>Spiralia</taxon>
        <taxon>Lophotrochozoa</taxon>
        <taxon>Mollusca</taxon>
        <taxon>Gastropoda</taxon>
        <taxon>Heterobranchia</taxon>
        <taxon>Euthyneura</taxon>
        <taxon>Panpulmonata</taxon>
        <taxon>Eupulmonata</taxon>
        <taxon>Stylommatophora</taxon>
        <taxon>Helicina</taxon>
        <taxon>Arionoidea</taxon>
        <taxon>Arionidae</taxon>
        <taxon>Arion</taxon>
    </lineage>
</organism>
<reference evidence="1" key="1">
    <citation type="submission" date="2014-12" db="EMBL/GenBank/DDBJ databases">
        <title>Insight into the proteome of Arion vulgaris.</title>
        <authorList>
            <person name="Aradska J."/>
            <person name="Bulat T."/>
            <person name="Smidak R."/>
            <person name="Sarate P."/>
            <person name="Gangsoo J."/>
            <person name="Sialana F."/>
            <person name="Bilban M."/>
            <person name="Lubec G."/>
        </authorList>
    </citation>
    <scope>NUCLEOTIDE SEQUENCE</scope>
    <source>
        <tissue evidence="1">Skin</tissue>
    </source>
</reference>
<dbReference type="AlphaFoldDB" id="A0A0B7BW06"/>
<feature type="non-terminal residue" evidence="1">
    <location>
        <position position="1"/>
    </location>
</feature>
<gene>
    <name evidence="1" type="primary">ORF214649</name>
</gene>
<name>A0A0B7BW06_9EUPU</name>
<sequence length="82" mass="9473">RSVESLIETWFYEVCPHGSLESNLPFRTEVRSLDPDAYPDMNKVIIQLYFDPPEDTDIPSSHHLSQISDLYDLKVGFDEDKA</sequence>